<accession>A0AA88J4U7</accession>
<protein>
    <recommendedName>
        <fullName evidence="3">HMA domain-containing protein</fullName>
    </recommendedName>
</protein>
<reference evidence="1" key="1">
    <citation type="submission" date="2023-07" db="EMBL/GenBank/DDBJ databases">
        <title>draft genome sequence of fig (Ficus carica).</title>
        <authorList>
            <person name="Takahashi T."/>
            <person name="Nishimura K."/>
        </authorList>
    </citation>
    <scope>NUCLEOTIDE SEQUENCE</scope>
</reference>
<proteinExistence type="predicted"/>
<dbReference type="PANTHER" id="PTHR46932">
    <property type="entry name" value="HEAVY METAL-ASSOCIATED ISOPRENYLATED PLANT PROTEIN 47"/>
    <property type="match status" value="1"/>
</dbReference>
<evidence type="ECO:0008006" key="3">
    <source>
        <dbReference type="Google" id="ProtNLM"/>
    </source>
</evidence>
<evidence type="ECO:0000313" key="2">
    <source>
        <dbReference type="Proteomes" id="UP001187192"/>
    </source>
</evidence>
<organism evidence="1 2">
    <name type="scientific">Ficus carica</name>
    <name type="common">Common fig</name>
    <dbReference type="NCBI Taxonomy" id="3494"/>
    <lineage>
        <taxon>Eukaryota</taxon>
        <taxon>Viridiplantae</taxon>
        <taxon>Streptophyta</taxon>
        <taxon>Embryophyta</taxon>
        <taxon>Tracheophyta</taxon>
        <taxon>Spermatophyta</taxon>
        <taxon>Magnoliopsida</taxon>
        <taxon>eudicotyledons</taxon>
        <taxon>Gunneridae</taxon>
        <taxon>Pentapetalae</taxon>
        <taxon>rosids</taxon>
        <taxon>fabids</taxon>
        <taxon>Rosales</taxon>
        <taxon>Moraceae</taxon>
        <taxon>Ficeae</taxon>
        <taxon>Ficus</taxon>
    </lineage>
</organism>
<dbReference type="Gene3D" id="3.30.70.100">
    <property type="match status" value="1"/>
</dbReference>
<dbReference type="AlphaFoldDB" id="A0AA88J4U7"/>
<keyword evidence="2" id="KW-1185">Reference proteome</keyword>
<dbReference type="PANTHER" id="PTHR46932:SF12">
    <property type="entry name" value="HEAVY METAL-ASSOCIATED ISOPRENYLATED PLANT PROTEIN 47"/>
    <property type="match status" value="1"/>
</dbReference>
<dbReference type="Proteomes" id="UP001187192">
    <property type="component" value="Unassembled WGS sequence"/>
</dbReference>
<name>A0AA88J4U7_FICCA</name>
<dbReference type="InterPro" id="IPR042885">
    <property type="entry name" value="HIPP47/16"/>
</dbReference>
<evidence type="ECO:0000313" key="1">
    <source>
        <dbReference type="EMBL" id="GMN62120.1"/>
    </source>
</evidence>
<dbReference type="EMBL" id="BTGU01000123">
    <property type="protein sequence ID" value="GMN62120.1"/>
    <property type="molecule type" value="Genomic_DNA"/>
</dbReference>
<sequence length="80" mass="8661">MKQKVVIEVQMKCKKCRSKALEIAVAKDGVISVALKGETKNRIEVIGEGIVDAAGLAETLRKKVGFADLMSVEEVKEKSS</sequence>
<gene>
    <name evidence="1" type="ORF">TIFTF001_031201</name>
</gene>
<comment type="caution">
    <text evidence="1">The sequence shown here is derived from an EMBL/GenBank/DDBJ whole genome shotgun (WGS) entry which is preliminary data.</text>
</comment>